<protein>
    <submittedName>
        <fullName evidence="3">Universal stress protein family protein</fullName>
    </submittedName>
</protein>
<dbReference type="InterPro" id="IPR006016">
    <property type="entry name" value="UspA"/>
</dbReference>
<keyword evidence="4" id="KW-1185">Reference proteome</keyword>
<dbReference type="RefSeq" id="WP_145615892.1">
    <property type="nucleotide sequence ID" value="NZ_VITO01000003.1"/>
</dbReference>
<gene>
    <name evidence="3" type="ORF">FBZ88_103146</name>
</gene>
<dbReference type="AlphaFoldDB" id="A0A560G748"/>
<comment type="caution">
    <text evidence="3">The sequence shown here is derived from an EMBL/GenBank/DDBJ whole genome shotgun (WGS) entry which is preliminary data.</text>
</comment>
<dbReference type="EMBL" id="VITO01000003">
    <property type="protein sequence ID" value="TWB29723.1"/>
    <property type="molecule type" value="Genomic_DNA"/>
</dbReference>
<dbReference type="SUPFAM" id="SSF52402">
    <property type="entry name" value="Adenine nucleotide alpha hydrolases-like"/>
    <property type="match status" value="2"/>
</dbReference>
<dbReference type="Proteomes" id="UP000316545">
    <property type="component" value="Unassembled WGS sequence"/>
</dbReference>
<name>A0A560G748_9PROT</name>
<dbReference type="Pfam" id="PF00582">
    <property type="entry name" value="Usp"/>
    <property type="match status" value="1"/>
</dbReference>
<evidence type="ECO:0000256" key="1">
    <source>
        <dbReference type="ARBA" id="ARBA00008791"/>
    </source>
</evidence>
<proteinExistence type="inferred from homology"/>
<comment type="similarity">
    <text evidence="1">Belongs to the universal stress protein A family.</text>
</comment>
<feature type="domain" description="UspA" evidence="2">
    <location>
        <begin position="159"/>
        <end position="280"/>
    </location>
</feature>
<sequence length="282" mass="31075">MITEILVHLDGSSDDEFRLLHAEHLATAHRAHIRGLYCESLPEIVLTLPQYAVSRSAASEQMTELKAQADRTEKDIRLRLDKLSIPYDFRRFDVLVDGVDRVVASQARTTDLTVVRTPYQPGFALPGRAPEFVEAALFGSGRGVFVVPEEDPARLRPLDTVLVAWTDSKEAANAVAQAMPFLKKATQVVVAMVEGDKPAEAGGTEPGADVARYLDRHGVTVELRHLREWNTVSEALFNEARRLDAGLLVAGAYGHSRLREWILGGVTRDILTKTPLPALLAH</sequence>
<organism evidence="3 4">
    <name type="scientific">Nitrospirillum amazonense</name>
    <dbReference type="NCBI Taxonomy" id="28077"/>
    <lineage>
        <taxon>Bacteria</taxon>
        <taxon>Pseudomonadati</taxon>
        <taxon>Pseudomonadota</taxon>
        <taxon>Alphaproteobacteria</taxon>
        <taxon>Rhodospirillales</taxon>
        <taxon>Azospirillaceae</taxon>
        <taxon>Nitrospirillum</taxon>
    </lineage>
</organism>
<dbReference type="InterPro" id="IPR006015">
    <property type="entry name" value="Universal_stress_UspA"/>
</dbReference>
<evidence type="ECO:0000313" key="4">
    <source>
        <dbReference type="Proteomes" id="UP000316545"/>
    </source>
</evidence>
<evidence type="ECO:0000313" key="3">
    <source>
        <dbReference type="EMBL" id="TWB29723.1"/>
    </source>
</evidence>
<dbReference type="CDD" id="cd00293">
    <property type="entry name" value="USP-like"/>
    <property type="match status" value="1"/>
</dbReference>
<accession>A0A560G748</accession>
<reference evidence="3 4" key="1">
    <citation type="submission" date="2019-06" db="EMBL/GenBank/DDBJ databases">
        <title>Genomic Encyclopedia of Type Strains, Phase IV (KMG-V): Genome sequencing to study the core and pangenomes of soil and plant-associated prokaryotes.</title>
        <authorList>
            <person name="Whitman W."/>
        </authorList>
    </citation>
    <scope>NUCLEOTIDE SEQUENCE [LARGE SCALE GENOMIC DNA]</scope>
    <source>
        <strain evidence="3 4">BR 11865</strain>
    </source>
</reference>
<dbReference type="Gene3D" id="3.40.50.12370">
    <property type="match status" value="1"/>
</dbReference>
<dbReference type="PANTHER" id="PTHR46268:SF15">
    <property type="entry name" value="UNIVERSAL STRESS PROTEIN HP_0031"/>
    <property type="match status" value="1"/>
</dbReference>
<dbReference type="PANTHER" id="PTHR46268">
    <property type="entry name" value="STRESS RESPONSE PROTEIN NHAX"/>
    <property type="match status" value="1"/>
</dbReference>
<dbReference type="PRINTS" id="PR01438">
    <property type="entry name" value="UNVRSLSTRESS"/>
</dbReference>
<evidence type="ECO:0000259" key="2">
    <source>
        <dbReference type="Pfam" id="PF00582"/>
    </source>
</evidence>